<keyword evidence="3" id="KW-1185">Reference proteome</keyword>
<dbReference type="EMBL" id="WMBE01000001">
    <property type="protein sequence ID" value="MDG0866458.1"/>
    <property type="molecule type" value="Genomic_DNA"/>
</dbReference>
<protein>
    <submittedName>
        <fullName evidence="2">Methyltransferase domain-containing protein</fullName>
    </submittedName>
</protein>
<gene>
    <name evidence="1" type="ORF">GKO46_05145</name>
    <name evidence="2" type="ORF">GKO48_04115</name>
</gene>
<dbReference type="AlphaFoldDB" id="A0AAJ6CRX7"/>
<organism evidence="2 3">
    <name type="scientific">Candidatus Lucifugimonas marina</name>
    <dbReference type="NCBI Taxonomy" id="3038979"/>
    <lineage>
        <taxon>Bacteria</taxon>
        <taxon>Bacillati</taxon>
        <taxon>Chloroflexota</taxon>
        <taxon>Dehalococcoidia</taxon>
        <taxon>SAR202 cluster</taxon>
        <taxon>Candidatus Lucifugimonadales</taxon>
        <taxon>Candidatus Lucifugimonadaceae</taxon>
        <taxon>Candidatus Lucifugimonas</taxon>
    </lineage>
</organism>
<dbReference type="Pfam" id="PF13489">
    <property type="entry name" value="Methyltransf_23"/>
    <property type="match status" value="1"/>
</dbReference>
<dbReference type="GO" id="GO:0032259">
    <property type="term" value="P:methylation"/>
    <property type="evidence" value="ECO:0007669"/>
    <property type="project" value="UniProtKB-KW"/>
</dbReference>
<dbReference type="InterPro" id="IPR029063">
    <property type="entry name" value="SAM-dependent_MTases_sf"/>
</dbReference>
<reference evidence="2" key="2">
    <citation type="journal article" date="2023" name="Nat. Commun.">
        <title>Cultivation of marine bacteria of the SAR202 clade.</title>
        <authorList>
            <person name="Lim Y."/>
            <person name="Seo J.H."/>
            <person name="Giovannoni S.J."/>
            <person name="Kang I."/>
            <person name="Cho J.C."/>
        </authorList>
    </citation>
    <scope>NUCLEOTIDE SEQUENCE</scope>
    <source>
        <strain evidence="2">JH1073</strain>
    </source>
</reference>
<dbReference type="EMBL" id="CP046147">
    <property type="protein sequence ID" value="WFG38828.1"/>
    <property type="molecule type" value="Genomic_DNA"/>
</dbReference>
<dbReference type="SUPFAM" id="SSF53335">
    <property type="entry name" value="S-adenosyl-L-methionine-dependent methyltransferases"/>
    <property type="match status" value="1"/>
</dbReference>
<reference evidence="3" key="3">
    <citation type="submission" date="2023-06" db="EMBL/GenBank/DDBJ databases">
        <title>Pangenomics reveal diversification of enzyme families and niche specialization in globally abundant SAR202 bacteria.</title>
        <authorList>
            <person name="Saw J.H.W."/>
        </authorList>
    </citation>
    <scope>NUCLEOTIDE SEQUENCE [LARGE SCALE GENOMIC DNA]</scope>
    <source>
        <strain evidence="3">JH1073</strain>
    </source>
</reference>
<keyword evidence="2" id="KW-0808">Transferase</keyword>
<reference evidence="3 4" key="1">
    <citation type="submission" date="2019-11" db="EMBL/GenBank/DDBJ databases">
        <authorList>
            <person name="Cho J.-C."/>
        </authorList>
    </citation>
    <scope>NUCLEOTIDE SEQUENCE [LARGE SCALE GENOMIC DNA]</scope>
    <source>
        <strain evidence="2 3">JH1073</strain>
        <strain evidence="1 4">JH702</strain>
    </source>
</reference>
<dbReference type="Proteomes" id="UP001321249">
    <property type="component" value="Unassembled WGS sequence"/>
</dbReference>
<dbReference type="Gene3D" id="3.40.50.150">
    <property type="entry name" value="Vaccinia Virus protein VP39"/>
    <property type="match status" value="1"/>
</dbReference>
<dbReference type="Proteomes" id="UP001219901">
    <property type="component" value="Chromosome"/>
</dbReference>
<evidence type="ECO:0000313" key="2">
    <source>
        <dbReference type="EMBL" id="WFG38828.1"/>
    </source>
</evidence>
<evidence type="ECO:0000313" key="1">
    <source>
        <dbReference type="EMBL" id="MDG0866458.1"/>
    </source>
</evidence>
<keyword evidence="2" id="KW-0489">Methyltransferase</keyword>
<proteinExistence type="predicted"/>
<evidence type="ECO:0000313" key="4">
    <source>
        <dbReference type="Proteomes" id="UP001321249"/>
    </source>
</evidence>
<sequence>MVANRHRISRFELVSEIDPGLLEERQWALEERRFSSTRIQLTSVTDLGDSVASILEIGPGSGYFSSIMKSLNYSVKTADIKSRTNPDYLGDFREAQIPEKFDLVAAFEMLQHLPYTDLPATLTKLAELSNKYVLISIPSRVHRLELSIEVPAMLAPRRLGLGWLRGKHSFSATWEWPRGKDRAKETWEGREDYWKPHYWEVGRKSFPRSRFLADVESAGLRIIWHKYNPQHTHHLFVLAEKVAS</sequence>
<accession>A0AAJ6CRX7</accession>
<dbReference type="GO" id="GO:0008168">
    <property type="term" value="F:methyltransferase activity"/>
    <property type="evidence" value="ECO:0007669"/>
    <property type="project" value="UniProtKB-KW"/>
</dbReference>
<name>A0AAJ6CRX7_9CHLR</name>
<evidence type="ECO:0000313" key="3">
    <source>
        <dbReference type="Proteomes" id="UP001219901"/>
    </source>
</evidence>